<protein>
    <recommendedName>
        <fullName evidence="1">CHK kinase-like domain-containing protein</fullName>
    </recommendedName>
</protein>
<dbReference type="OrthoDB" id="5873804at2759"/>
<dbReference type="InterPro" id="IPR052961">
    <property type="entry name" value="Oxido-Kinase-like_Enzymes"/>
</dbReference>
<gene>
    <name evidence="2" type="ORF">L596_023197</name>
</gene>
<dbReference type="PANTHER" id="PTHR23020:SF41">
    <property type="entry name" value="AMINOGLYCOSIDE PHOSPHOTRANSFERASE DOMAIN-CONTAINING PROTEIN"/>
    <property type="match status" value="1"/>
</dbReference>
<feature type="domain" description="CHK kinase-like" evidence="1">
    <location>
        <begin position="139"/>
        <end position="325"/>
    </location>
</feature>
<dbReference type="Proteomes" id="UP000298663">
    <property type="component" value="Unassembled WGS sequence"/>
</dbReference>
<proteinExistence type="predicted"/>
<dbReference type="Gene3D" id="3.90.1200.10">
    <property type="match status" value="1"/>
</dbReference>
<dbReference type="SMART" id="SM00587">
    <property type="entry name" value="CHK"/>
    <property type="match status" value="1"/>
</dbReference>
<dbReference type="Pfam" id="PF07914">
    <property type="entry name" value="DUF1679"/>
    <property type="match status" value="1"/>
</dbReference>
<reference evidence="2 3" key="2">
    <citation type="journal article" date="2019" name="G3 (Bethesda)">
        <title>Hybrid Assembly of the Genome of the Entomopathogenic Nematode Steinernema carpocapsae Identifies the X-Chromosome.</title>
        <authorList>
            <person name="Serra L."/>
            <person name="Macchietto M."/>
            <person name="Macias-Munoz A."/>
            <person name="McGill C.J."/>
            <person name="Rodriguez I.M."/>
            <person name="Rodriguez B."/>
            <person name="Murad R."/>
            <person name="Mortazavi A."/>
        </authorList>
    </citation>
    <scope>NUCLEOTIDE SEQUENCE [LARGE SCALE GENOMIC DNA]</scope>
    <source>
        <strain evidence="2 3">ALL</strain>
    </source>
</reference>
<accession>A0A4U5MCX1</accession>
<dbReference type="AlphaFoldDB" id="A0A4U5MCX1"/>
<dbReference type="InterPro" id="IPR011009">
    <property type="entry name" value="Kinase-like_dom_sf"/>
</dbReference>
<reference evidence="2 3" key="1">
    <citation type="journal article" date="2015" name="Genome Biol.">
        <title>Comparative genomics of Steinernema reveals deeply conserved gene regulatory networks.</title>
        <authorList>
            <person name="Dillman A.R."/>
            <person name="Macchietto M."/>
            <person name="Porter C.F."/>
            <person name="Rogers A."/>
            <person name="Williams B."/>
            <person name="Antoshechkin I."/>
            <person name="Lee M.M."/>
            <person name="Goodwin Z."/>
            <person name="Lu X."/>
            <person name="Lewis E.E."/>
            <person name="Goodrich-Blair H."/>
            <person name="Stock S.P."/>
            <person name="Adams B.J."/>
            <person name="Sternberg P.W."/>
            <person name="Mortazavi A."/>
        </authorList>
    </citation>
    <scope>NUCLEOTIDE SEQUENCE [LARGE SCALE GENOMIC DNA]</scope>
    <source>
        <strain evidence="2 3">ALL</strain>
    </source>
</reference>
<dbReference type="EMBL" id="AZBU02000008">
    <property type="protein sequence ID" value="TKR66977.1"/>
    <property type="molecule type" value="Genomic_DNA"/>
</dbReference>
<dbReference type="SUPFAM" id="SSF56112">
    <property type="entry name" value="Protein kinase-like (PK-like)"/>
    <property type="match status" value="1"/>
</dbReference>
<evidence type="ECO:0000313" key="2">
    <source>
        <dbReference type="EMBL" id="TKR66977.1"/>
    </source>
</evidence>
<dbReference type="InterPro" id="IPR012877">
    <property type="entry name" value="Dhs-27"/>
</dbReference>
<comment type="caution">
    <text evidence="2">The sequence shown here is derived from an EMBL/GenBank/DDBJ whole genome shotgun (WGS) entry which is preliminary data.</text>
</comment>
<organism evidence="2 3">
    <name type="scientific">Steinernema carpocapsae</name>
    <name type="common">Entomopathogenic nematode</name>
    <dbReference type="NCBI Taxonomy" id="34508"/>
    <lineage>
        <taxon>Eukaryota</taxon>
        <taxon>Metazoa</taxon>
        <taxon>Ecdysozoa</taxon>
        <taxon>Nematoda</taxon>
        <taxon>Chromadorea</taxon>
        <taxon>Rhabditida</taxon>
        <taxon>Tylenchina</taxon>
        <taxon>Panagrolaimomorpha</taxon>
        <taxon>Strongyloidoidea</taxon>
        <taxon>Steinernematidae</taxon>
        <taxon>Steinernema</taxon>
    </lineage>
</organism>
<keyword evidence="3" id="KW-1185">Reference proteome</keyword>
<evidence type="ECO:0000313" key="3">
    <source>
        <dbReference type="Proteomes" id="UP000298663"/>
    </source>
</evidence>
<sequence length="397" mass="45677">MSAKAYVGSSHYTHEWLVLTLAEQSEEFQDLRENSEVQQVDVKEISGKNGFCSKIYLCTVHFTDGHNFEAILKVPDTGDMAAILKDTDQEHKLIDEECMALMHQRECRFFTEFASKVNFPIPKVFECVSWTSLKDPGAILMESLHGNFALVDLVDGFNKQQLFSIAKDVARFQAYFLKHKDNSWIDRCKRSMHPTVQALYVNLIDNLRKSDYETFGRAVEKILPYVKDPDFIQHCFYSANEAHHLPAVFVHGDMWVNNILWKKNPDDSASNQVAAYVDWQLSHSGCLTTDLASVLVICTDAHIRRQYTDEVLQVYYDTLKAETGNLEFNLQHLKKLYMDNFAAQVFTLMICIGHLPALIDHLPVKVQEAQMEKFKVRVKLAVEDLLEIGFPKQFHKK</sequence>
<evidence type="ECO:0000259" key="1">
    <source>
        <dbReference type="SMART" id="SM00587"/>
    </source>
</evidence>
<dbReference type="InterPro" id="IPR015897">
    <property type="entry name" value="CHK_kinase-like"/>
</dbReference>
<name>A0A4U5MCX1_STECR</name>
<dbReference type="PANTHER" id="PTHR23020">
    <property type="entry name" value="UNCHARACTERIZED NUCLEAR HORMONE RECEPTOR-RELATED"/>
    <property type="match status" value="1"/>
</dbReference>